<organism evidence="7 8">
    <name type="scientific">Phaseolus coccineus</name>
    <name type="common">Scarlet runner bean</name>
    <name type="synonym">Phaseolus multiflorus</name>
    <dbReference type="NCBI Taxonomy" id="3886"/>
    <lineage>
        <taxon>Eukaryota</taxon>
        <taxon>Viridiplantae</taxon>
        <taxon>Streptophyta</taxon>
        <taxon>Embryophyta</taxon>
        <taxon>Tracheophyta</taxon>
        <taxon>Spermatophyta</taxon>
        <taxon>Magnoliopsida</taxon>
        <taxon>eudicotyledons</taxon>
        <taxon>Gunneridae</taxon>
        <taxon>Pentapetalae</taxon>
        <taxon>rosids</taxon>
        <taxon>fabids</taxon>
        <taxon>Fabales</taxon>
        <taxon>Fabaceae</taxon>
        <taxon>Papilionoideae</taxon>
        <taxon>50 kb inversion clade</taxon>
        <taxon>NPAAA clade</taxon>
        <taxon>indigoferoid/millettioid clade</taxon>
        <taxon>Phaseoleae</taxon>
        <taxon>Phaseolus</taxon>
    </lineage>
</organism>
<accession>A0AAN9QHL6</accession>
<comment type="cofactor">
    <cofactor evidence="1">
        <name>Mg(2+)</name>
        <dbReference type="ChEBI" id="CHEBI:18420"/>
    </cofactor>
</comment>
<feature type="domain" description="Terpene synthase metal-binding" evidence="6">
    <location>
        <begin position="202"/>
        <end position="274"/>
    </location>
</feature>
<dbReference type="InterPro" id="IPR005630">
    <property type="entry name" value="Terpene_synthase_metal-bd"/>
</dbReference>
<dbReference type="InterPro" id="IPR050148">
    <property type="entry name" value="Terpene_synthase-like"/>
</dbReference>
<evidence type="ECO:0000259" key="6">
    <source>
        <dbReference type="Pfam" id="PF03936"/>
    </source>
</evidence>
<dbReference type="Gene3D" id="1.10.600.10">
    <property type="entry name" value="Farnesyl Diphosphate Synthase"/>
    <property type="match status" value="2"/>
</dbReference>
<evidence type="ECO:0000259" key="5">
    <source>
        <dbReference type="Pfam" id="PF01397"/>
    </source>
</evidence>
<dbReference type="InterPro" id="IPR001906">
    <property type="entry name" value="Terpene_synth_N"/>
</dbReference>
<dbReference type="Gene3D" id="1.50.10.130">
    <property type="entry name" value="Terpene synthase, N-terminal domain"/>
    <property type="match status" value="1"/>
</dbReference>
<name>A0AAN9QHL6_PHACN</name>
<feature type="domain" description="Terpene synthase N-terminal" evidence="5">
    <location>
        <begin position="9"/>
        <end position="143"/>
    </location>
</feature>
<dbReference type="GO" id="GO:0016114">
    <property type="term" value="P:terpenoid biosynthetic process"/>
    <property type="evidence" value="ECO:0007669"/>
    <property type="project" value="InterPro"/>
</dbReference>
<gene>
    <name evidence="7" type="ORF">VNO80_27691</name>
</gene>
<dbReference type="AlphaFoldDB" id="A0AAN9QHL6"/>
<dbReference type="Proteomes" id="UP001374584">
    <property type="component" value="Unassembled WGS sequence"/>
</dbReference>
<comment type="caution">
    <text evidence="7">The sequence shown here is derived from an EMBL/GenBank/DDBJ whole genome shotgun (WGS) entry which is preliminary data.</text>
</comment>
<keyword evidence="4" id="KW-0456">Lyase</keyword>
<dbReference type="InterPro" id="IPR008949">
    <property type="entry name" value="Isoprenoid_synthase_dom_sf"/>
</dbReference>
<dbReference type="GO" id="GO:0010333">
    <property type="term" value="F:terpene synthase activity"/>
    <property type="evidence" value="ECO:0007669"/>
    <property type="project" value="InterPro"/>
</dbReference>
<dbReference type="PANTHER" id="PTHR31225">
    <property type="entry name" value="OS04G0344100 PROTEIN-RELATED"/>
    <property type="match status" value="1"/>
</dbReference>
<evidence type="ECO:0000256" key="3">
    <source>
        <dbReference type="ARBA" id="ARBA00022842"/>
    </source>
</evidence>
<evidence type="ECO:0000256" key="4">
    <source>
        <dbReference type="ARBA" id="ARBA00023239"/>
    </source>
</evidence>
<dbReference type="EMBL" id="JAYMYR010000010">
    <property type="protein sequence ID" value="KAK7335704.1"/>
    <property type="molecule type" value="Genomic_DNA"/>
</dbReference>
<dbReference type="SUPFAM" id="SSF48576">
    <property type="entry name" value="Terpenoid synthases"/>
    <property type="match status" value="1"/>
</dbReference>
<evidence type="ECO:0000256" key="2">
    <source>
        <dbReference type="ARBA" id="ARBA00022723"/>
    </source>
</evidence>
<dbReference type="InterPro" id="IPR008930">
    <property type="entry name" value="Terpenoid_cyclase/PrenylTrfase"/>
</dbReference>
<dbReference type="Pfam" id="PF01397">
    <property type="entry name" value="Terpene_synth"/>
    <property type="match status" value="1"/>
</dbReference>
<dbReference type="GO" id="GO:0000287">
    <property type="term" value="F:magnesium ion binding"/>
    <property type="evidence" value="ECO:0007669"/>
    <property type="project" value="InterPro"/>
</dbReference>
<reference evidence="7 8" key="1">
    <citation type="submission" date="2024-01" db="EMBL/GenBank/DDBJ databases">
        <title>The genomes of 5 underutilized Papilionoideae crops provide insights into root nodulation and disease resistanc.</title>
        <authorList>
            <person name="Jiang F."/>
        </authorList>
    </citation>
    <scope>NUCLEOTIDE SEQUENCE [LARGE SCALE GENOMIC DNA]</scope>
    <source>
        <strain evidence="7">JINMINGXINNONG_FW02</strain>
        <tissue evidence="7">Leaves</tissue>
    </source>
</reference>
<sequence length="343" mass="40233">MNGTNMKPLHLLELIDDIERLRLSFKFEKEINKVFLKIVSIENFEDRTRKNLHETALLFGTLRRHDFDLSEDIFRSFKDEEGKFKTEISNDVEGMLSLYEASYLSLEGESIWEANAFSRTHLMNLVKEGLMDTKMVEKVRHLLEGLPYHRSCCRLAARQYVNRYDKMEPHNLLLLELAKLDFNMEQSSYQNELKELSRWWLDIGLSRKLKFARDRLVKLYIWSLTIIPEPQFAICHKELTKVGQLLTILDDVYDIYGTLDELELLTDAIESKDITEQVLHSITNLHDLLSSSFTILRLIDDLTTSTDEIERGETSNSIVSYIHETGLPEEKAREYFKTLIDKE</sequence>
<keyword evidence="3" id="KW-0460">Magnesium</keyword>
<dbReference type="PANTHER" id="PTHR31225:SF98">
    <property type="entry name" value="TERPENE SYNTHASE 9-RELATED"/>
    <property type="match status" value="1"/>
</dbReference>
<keyword evidence="8" id="KW-1185">Reference proteome</keyword>
<evidence type="ECO:0000256" key="1">
    <source>
        <dbReference type="ARBA" id="ARBA00001946"/>
    </source>
</evidence>
<dbReference type="SUPFAM" id="SSF48239">
    <property type="entry name" value="Terpenoid cyclases/Protein prenyltransferases"/>
    <property type="match status" value="1"/>
</dbReference>
<keyword evidence="2" id="KW-0479">Metal-binding</keyword>
<proteinExistence type="predicted"/>
<protein>
    <submittedName>
        <fullName evidence="7">Uncharacterized protein</fullName>
    </submittedName>
</protein>
<dbReference type="InterPro" id="IPR036965">
    <property type="entry name" value="Terpene_synth_N_sf"/>
</dbReference>
<evidence type="ECO:0000313" key="7">
    <source>
        <dbReference type="EMBL" id="KAK7335704.1"/>
    </source>
</evidence>
<evidence type="ECO:0000313" key="8">
    <source>
        <dbReference type="Proteomes" id="UP001374584"/>
    </source>
</evidence>
<dbReference type="Pfam" id="PF03936">
    <property type="entry name" value="Terpene_synth_C"/>
    <property type="match status" value="1"/>
</dbReference>